<organism evidence="2 3">
    <name type="scientific">Candidatus Thiothrix phosphatis</name>
    <dbReference type="NCBI Taxonomy" id="3112415"/>
    <lineage>
        <taxon>Bacteria</taxon>
        <taxon>Pseudomonadati</taxon>
        <taxon>Pseudomonadota</taxon>
        <taxon>Gammaproteobacteria</taxon>
        <taxon>Thiotrichales</taxon>
        <taxon>Thiotrichaceae</taxon>
        <taxon>Thiothrix</taxon>
    </lineage>
</organism>
<evidence type="ECO:0000313" key="3">
    <source>
        <dbReference type="Proteomes" id="UP001308005"/>
    </source>
</evidence>
<dbReference type="EMBL" id="JAYMYJ010000104">
    <property type="protein sequence ID" value="MEB4591416.1"/>
    <property type="molecule type" value="Genomic_DNA"/>
</dbReference>
<accession>A0ABU6CX60</accession>
<protein>
    <submittedName>
        <fullName evidence="2">DUF2058 domain-containing protein</fullName>
    </submittedName>
</protein>
<evidence type="ECO:0000256" key="1">
    <source>
        <dbReference type="SAM" id="MobiDB-lite"/>
    </source>
</evidence>
<feature type="compositionally biased region" description="Basic and acidic residues" evidence="1">
    <location>
        <begin position="17"/>
        <end position="32"/>
    </location>
</feature>
<evidence type="ECO:0000313" key="2">
    <source>
        <dbReference type="EMBL" id="MEB4591416.1"/>
    </source>
</evidence>
<name>A0ABU6CX60_9GAMM</name>
<feature type="region of interest" description="Disordered" evidence="1">
    <location>
        <begin position="57"/>
        <end position="80"/>
    </location>
</feature>
<sequence length="187" mass="21209">MSLKDQLLKAGLIDQSKASKAEREQRKQDHQKTAKAKKKAQKSGEAIVDEAKLLADQARQEQAERSRELNRQQREQAEHKAIQAQIRQLIDMNRIDRKRGDIAYQFADGNTIKKVYLTTKLQDQLAYGVIALVRFGDGYELVPKQVAEKIAQRDAACILVQNTGSSQPAAVEDDPYADYQIPDDLMW</sequence>
<feature type="region of interest" description="Disordered" evidence="1">
    <location>
        <begin position="1"/>
        <end position="44"/>
    </location>
</feature>
<dbReference type="Pfam" id="PF09831">
    <property type="entry name" value="DUF2058"/>
    <property type="match status" value="1"/>
</dbReference>
<proteinExistence type="predicted"/>
<dbReference type="InterPro" id="IPR018636">
    <property type="entry name" value="DUF2058"/>
</dbReference>
<comment type="caution">
    <text evidence="2">The sequence shown here is derived from an EMBL/GenBank/DDBJ whole genome shotgun (WGS) entry which is preliminary data.</text>
</comment>
<reference evidence="3" key="1">
    <citation type="submission" date="2023-07" db="EMBL/GenBank/DDBJ databases">
        <title>The carbon used by Thiothrix.</title>
        <authorList>
            <person name="Chen L."/>
        </authorList>
    </citation>
    <scope>NUCLEOTIDE SEQUENCE [LARGE SCALE GENOMIC DNA]</scope>
</reference>
<keyword evidence="3" id="KW-1185">Reference proteome</keyword>
<dbReference type="Proteomes" id="UP001308005">
    <property type="component" value="Unassembled WGS sequence"/>
</dbReference>
<gene>
    <name evidence="2" type="ORF">VSS37_10535</name>
</gene>